<dbReference type="SUPFAM" id="SSF82689">
    <property type="entry name" value="Mechanosensitive channel protein MscS (YggB), C-terminal domain"/>
    <property type="match status" value="1"/>
</dbReference>
<keyword evidence="3" id="KW-1003">Cell membrane</keyword>
<dbReference type="Gene3D" id="1.10.287.1260">
    <property type="match status" value="1"/>
</dbReference>
<dbReference type="KEGG" id="rci:RRC528"/>
<feature type="domain" description="Mechanosensitive ion channel MscS" evidence="8">
    <location>
        <begin position="181"/>
        <end position="247"/>
    </location>
</feature>
<dbReference type="InterPro" id="IPR011014">
    <property type="entry name" value="MscS_channel_TM-2"/>
</dbReference>
<dbReference type="eggNOG" id="arCOG01568">
    <property type="taxonomic scope" value="Archaea"/>
</dbReference>
<dbReference type="STRING" id="351160.RRC528"/>
<dbReference type="Pfam" id="PF21088">
    <property type="entry name" value="MS_channel_1st"/>
    <property type="match status" value="1"/>
</dbReference>
<keyword evidence="12" id="KW-1185">Reference proteome</keyword>
<evidence type="ECO:0000313" key="12">
    <source>
        <dbReference type="Proteomes" id="UP000000663"/>
    </source>
</evidence>
<keyword evidence="5 7" id="KW-1133">Transmembrane helix</keyword>
<dbReference type="PANTHER" id="PTHR30221">
    <property type="entry name" value="SMALL-CONDUCTANCE MECHANOSENSITIVE CHANNEL"/>
    <property type="match status" value="1"/>
</dbReference>
<dbReference type="Gene3D" id="2.30.30.60">
    <property type="match status" value="1"/>
</dbReference>
<dbReference type="Gene3D" id="3.30.70.100">
    <property type="match status" value="1"/>
</dbReference>
<dbReference type="InterPro" id="IPR010920">
    <property type="entry name" value="LSM_dom_sf"/>
</dbReference>
<dbReference type="InterPro" id="IPR006685">
    <property type="entry name" value="MscS_channel_2nd"/>
</dbReference>
<accession>Q0W078</accession>
<evidence type="ECO:0000259" key="10">
    <source>
        <dbReference type="Pfam" id="PF21088"/>
    </source>
</evidence>
<comment type="similarity">
    <text evidence="2">Belongs to the MscS (TC 1.A.23) family.</text>
</comment>
<evidence type="ECO:0000313" key="11">
    <source>
        <dbReference type="EMBL" id="CAJ38215.1"/>
    </source>
</evidence>
<evidence type="ECO:0000256" key="4">
    <source>
        <dbReference type="ARBA" id="ARBA00022692"/>
    </source>
</evidence>
<reference evidence="11 12" key="1">
    <citation type="journal article" date="2006" name="Science">
        <title>Genome of rice cluster I archaea -- the key methane producers in the rice rhizosphere.</title>
        <authorList>
            <person name="Erkel C."/>
            <person name="Kube M."/>
            <person name="Reinhardt R."/>
            <person name="Liesack W."/>
        </authorList>
    </citation>
    <scope>NUCLEOTIDE SEQUENCE [LARGE SCALE GENOMIC DNA]</scope>
    <source>
        <strain evidence="12">DSM 22066 / NBRC 105507 / MRE50</strain>
    </source>
</reference>
<keyword evidence="4 7" id="KW-0812">Transmembrane</keyword>
<organism evidence="11 12">
    <name type="scientific">Methanocella arvoryzae (strain DSM 22066 / NBRC 105507 / MRE50)</name>
    <dbReference type="NCBI Taxonomy" id="351160"/>
    <lineage>
        <taxon>Archaea</taxon>
        <taxon>Methanobacteriati</taxon>
        <taxon>Methanobacteriota</taxon>
        <taxon>Stenosarchaea group</taxon>
        <taxon>Methanomicrobia</taxon>
        <taxon>Methanocellales</taxon>
        <taxon>Methanocellaceae</taxon>
        <taxon>Methanocella</taxon>
    </lineage>
</organism>
<dbReference type="EMBL" id="AM114193">
    <property type="protein sequence ID" value="CAJ38215.1"/>
    <property type="molecule type" value="Genomic_DNA"/>
</dbReference>
<feature type="transmembrane region" description="Helical" evidence="7">
    <location>
        <begin position="157"/>
        <end position="178"/>
    </location>
</feature>
<feature type="transmembrane region" description="Helical" evidence="7">
    <location>
        <begin position="61"/>
        <end position="84"/>
    </location>
</feature>
<evidence type="ECO:0000256" key="2">
    <source>
        <dbReference type="ARBA" id="ARBA00008017"/>
    </source>
</evidence>
<sequence>MVATGFSKLYTDILLAVILLLASVLLAKAVNYFIKSIAPYIVSKTETTLDDEIIEAVNGPLQYFIIVMGIYVSLLTIESLSGVFNFWIDRLLLVAVIFIAAYLLANLVNALLNWYRNDIAPKTDSDFDDSFIPFLQKVAWAVISIISLLVALEQLHIIEITPLITGLGIVGVAVALAAKELLSNFFGSVAILSDRPYKVGDRVNIQGTDSGDVIEIGLRSTKIRTVDNRFIIVPNTKIANSRVMNYSQPDTHSVFEIKVGVSYDADIGKAAKIMKEIALATDGVLGDPAPTVHVTELGDSAVKLLMLVPVENFRKSWEIPDRIYRQILKQFEAEGIEIPYPIQTVLVKKVQPDRSVQPQTVSPIQQNADIAIINKGEN</sequence>
<dbReference type="Pfam" id="PF21082">
    <property type="entry name" value="MS_channel_3rd"/>
    <property type="match status" value="1"/>
</dbReference>
<dbReference type="InterPro" id="IPR011066">
    <property type="entry name" value="MscS_channel_C_sf"/>
</dbReference>
<evidence type="ECO:0000256" key="1">
    <source>
        <dbReference type="ARBA" id="ARBA00004651"/>
    </source>
</evidence>
<dbReference type="InterPro" id="IPR049278">
    <property type="entry name" value="MS_channel_C"/>
</dbReference>
<dbReference type="AlphaFoldDB" id="Q0W078"/>
<name>Q0W078_METAR</name>
<feature type="domain" description="Mechanosensitive ion channel MscS C-terminal" evidence="9">
    <location>
        <begin position="256"/>
        <end position="338"/>
    </location>
</feature>
<gene>
    <name evidence="11" type="primary">mscS-5</name>
    <name evidence="11" type="ORF">RRC528</name>
</gene>
<evidence type="ECO:0000256" key="6">
    <source>
        <dbReference type="ARBA" id="ARBA00023136"/>
    </source>
</evidence>
<protein>
    <submittedName>
        <fullName evidence="11">Small-conductance mechanosensitive ion channel</fullName>
    </submittedName>
</protein>
<dbReference type="InterPro" id="IPR023408">
    <property type="entry name" value="MscS_beta-dom_sf"/>
</dbReference>
<evidence type="ECO:0000259" key="9">
    <source>
        <dbReference type="Pfam" id="PF21082"/>
    </source>
</evidence>
<dbReference type="SUPFAM" id="SSF50182">
    <property type="entry name" value="Sm-like ribonucleoproteins"/>
    <property type="match status" value="1"/>
</dbReference>
<dbReference type="PANTHER" id="PTHR30221:SF1">
    <property type="entry name" value="SMALL-CONDUCTANCE MECHANOSENSITIVE CHANNEL"/>
    <property type="match status" value="1"/>
</dbReference>
<feature type="transmembrane region" description="Helical" evidence="7">
    <location>
        <begin position="131"/>
        <end position="150"/>
    </location>
</feature>
<evidence type="ECO:0000256" key="7">
    <source>
        <dbReference type="SAM" id="Phobius"/>
    </source>
</evidence>
<evidence type="ECO:0000259" key="8">
    <source>
        <dbReference type="Pfam" id="PF00924"/>
    </source>
</evidence>
<dbReference type="PATRIC" id="fig|351160.9.peg.55"/>
<dbReference type="Pfam" id="PF00924">
    <property type="entry name" value="MS_channel_2nd"/>
    <property type="match status" value="1"/>
</dbReference>
<evidence type="ECO:0000256" key="3">
    <source>
        <dbReference type="ARBA" id="ARBA00022475"/>
    </source>
</evidence>
<evidence type="ECO:0000256" key="5">
    <source>
        <dbReference type="ARBA" id="ARBA00022989"/>
    </source>
</evidence>
<dbReference type="InterPro" id="IPR045275">
    <property type="entry name" value="MscS_archaea/bacteria_type"/>
</dbReference>
<proteinExistence type="inferred from homology"/>
<dbReference type="Proteomes" id="UP000000663">
    <property type="component" value="Chromosome"/>
</dbReference>
<feature type="domain" description="Mechanosensitive ion channel transmembrane helices 2/3" evidence="10">
    <location>
        <begin position="142"/>
        <end position="179"/>
    </location>
</feature>
<dbReference type="GO" id="GO:0008381">
    <property type="term" value="F:mechanosensitive monoatomic ion channel activity"/>
    <property type="evidence" value="ECO:0007669"/>
    <property type="project" value="InterPro"/>
</dbReference>
<feature type="transmembrane region" description="Helical" evidence="7">
    <location>
        <begin position="91"/>
        <end position="111"/>
    </location>
</feature>
<comment type="subcellular location">
    <subcellularLocation>
        <location evidence="1">Cell membrane</location>
        <topology evidence="1">Multi-pass membrane protein</topology>
    </subcellularLocation>
</comment>
<dbReference type="InterPro" id="IPR049142">
    <property type="entry name" value="MS_channel_1st"/>
</dbReference>
<dbReference type="GO" id="GO:0005886">
    <property type="term" value="C:plasma membrane"/>
    <property type="evidence" value="ECO:0007669"/>
    <property type="project" value="UniProtKB-SubCell"/>
</dbReference>
<keyword evidence="6 7" id="KW-0472">Membrane</keyword>
<dbReference type="SUPFAM" id="SSF82861">
    <property type="entry name" value="Mechanosensitive channel protein MscS (YggB), transmembrane region"/>
    <property type="match status" value="1"/>
</dbReference>